<feature type="region of interest" description="Disordered" evidence="1">
    <location>
        <begin position="645"/>
        <end position="680"/>
    </location>
</feature>
<keyword evidence="2" id="KW-1133">Transmembrane helix</keyword>
<feature type="region of interest" description="Disordered" evidence="1">
    <location>
        <begin position="186"/>
        <end position="211"/>
    </location>
</feature>
<feature type="signal peptide" evidence="3">
    <location>
        <begin position="1"/>
        <end position="25"/>
    </location>
</feature>
<dbReference type="RefSeq" id="WP_157342285.1">
    <property type="nucleotide sequence ID" value="NZ_WSEK01000004.1"/>
</dbReference>
<evidence type="ECO:0000256" key="2">
    <source>
        <dbReference type="SAM" id="Phobius"/>
    </source>
</evidence>
<evidence type="ECO:0000256" key="1">
    <source>
        <dbReference type="SAM" id="MobiDB-lite"/>
    </source>
</evidence>
<dbReference type="EMBL" id="WSEK01000004">
    <property type="protein sequence ID" value="MVQ49562.1"/>
    <property type="molecule type" value="Genomic_DNA"/>
</dbReference>
<dbReference type="Proteomes" id="UP000473525">
    <property type="component" value="Unassembled WGS sequence"/>
</dbReference>
<evidence type="ECO:0000256" key="3">
    <source>
        <dbReference type="SAM" id="SignalP"/>
    </source>
</evidence>
<feature type="compositionally biased region" description="Pro residues" evidence="1">
    <location>
        <begin position="655"/>
        <end position="678"/>
    </location>
</feature>
<keyword evidence="5" id="KW-1185">Reference proteome</keyword>
<name>A0A6L6XRX4_9ACTN</name>
<reference evidence="4 5" key="1">
    <citation type="submission" date="2019-12" db="EMBL/GenBank/DDBJ databases">
        <authorList>
            <person name="Huq M.A."/>
        </authorList>
    </citation>
    <scope>NUCLEOTIDE SEQUENCE [LARGE SCALE GENOMIC DNA]</scope>
    <source>
        <strain evidence="4 5">MAH-18</strain>
    </source>
</reference>
<keyword evidence="2" id="KW-0812">Transmembrane</keyword>
<accession>A0A6L6XRX4</accession>
<evidence type="ECO:0000313" key="4">
    <source>
        <dbReference type="EMBL" id="MVQ49562.1"/>
    </source>
</evidence>
<feature type="transmembrane region" description="Helical" evidence="2">
    <location>
        <begin position="686"/>
        <end position="705"/>
    </location>
</feature>
<protein>
    <recommendedName>
        <fullName evidence="6">LPXTG cell wall anchor domain-containing protein</fullName>
    </recommendedName>
</protein>
<sequence length="709" mass="73403">MAWCGALLLTTLGLVALGGAGAASAHTPSISVTCDKLTVSLTNYQDSASPNSVRVVTDGAVRAETPFGSSYAQVFTLGDPTTPHTWSVTVTASDDPDGSNGWTISRSGTTTPCAPPDACPDLPGDQPPGTSCTQPGDEVEVRWLHGAPDCTTHTVTSTKESRSRTYSWNGTSWTPGPWSAWTTVTTTTTPTTPEQCPGTEVTATTPTYSPPDCSSAPSLTYAAGEGYHWTLSGPPEARVLTAVAENGRTLVGQTVFGPYDTTPWTADERAAHGCVAQLAEPVAIPSSGCGAPASITPPTGEHLAYTISGGRWSDLAGGDYLITATLTDGATEFGNTLGWQVQGRTATKIVHIAPARTCVTPDVQVTSAACVPGSTSPAVGGHLTVPVQQGVTYQVRNAAGAVIDASATLAPGTYVVTATAADGYEVADANGFVDGSRTVEIAATGTSCAAASVPIRPSVRAVDRCYTAADRVVFDRENQYWTASITDDSHVTFVAKGDNRFVDESGTPVDRLVLAYPPLTDEQCPLTPGGVDASCVGSVPYLAYSLDLPRGFETDEATPLTITFVNPDGPDHAITDLPLSGRVLWPGASATPPLMWPGWDLVDGEYVNVGDQRFGWTRDGITVRFKVNPEYSTTLNYPPATVACANPPTTSRTPELPPTGPPPGAFRPPPAIGPPPLPNTGGPSSLLAGLGALLLLAGCALVVHARRIG</sequence>
<gene>
    <name evidence="4" type="ORF">GON03_10255</name>
</gene>
<keyword evidence="2" id="KW-0472">Membrane</keyword>
<evidence type="ECO:0008006" key="6">
    <source>
        <dbReference type="Google" id="ProtNLM"/>
    </source>
</evidence>
<evidence type="ECO:0000313" key="5">
    <source>
        <dbReference type="Proteomes" id="UP000473525"/>
    </source>
</evidence>
<dbReference type="AlphaFoldDB" id="A0A6L6XRX4"/>
<keyword evidence="3" id="KW-0732">Signal</keyword>
<organism evidence="4 5">
    <name type="scientific">Nocardioides agri</name>
    <dbReference type="NCBI Taxonomy" id="2682843"/>
    <lineage>
        <taxon>Bacteria</taxon>
        <taxon>Bacillati</taxon>
        <taxon>Actinomycetota</taxon>
        <taxon>Actinomycetes</taxon>
        <taxon>Propionibacteriales</taxon>
        <taxon>Nocardioidaceae</taxon>
        <taxon>Nocardioides</taxon>
    </lineage>
</organism>
<feature type="chain" id="PRO_5038884364" description="LPXTG cell wall anchor domain-containing protein" evidence="3">
    <location>
        <begin position="26"/>
        <end position="709"/>
    </location>
</feature>
<feature type="region of interest" description="Disordered" evidence="1">
    <location>
        <begin position="106"/>
        <end position="134"/>
    </location>
</feature>
<proteinExistence type="predicted"/>
<comment type="caution">
    <text evidence="4">The sequence shown here is derived from an EMBL/GenBank/DDBJ whole genome shotgun (WGS) entry which is preliminary data.</text>
</comment>